<dbReference type="OrthoDB" id="3197444at2"/>
<evidence type="ECO:0000313" key="2">
    <source>
        <dbReference type="Proteomes" id="UP000185491"/>
    </source>
</evidence>
<evidence type="ECO:0000313" key="1">
    <source>
        <dbReference type="EMBL" id="APT92896.1"/>
    </source>
</evidence>
<sequence>MPAPYILNSPEARDEFTRLVLAYQGAETNLVRLVAQAVRNLAATDEDFYNRQLTMTRWLRIQAEKVLKELEGEVAKPLQTMIRTEYDTTAELAAGKPIAQGVNVAAVDALAAETIEAAQTALNPLLRYVMDTYREIGQQAVIDLITSGERRIDAVQQMVNRFADRGVVAFRDVTGRNWNIATYSEMVLRTGVNRAQNQGRRDGFQAAGVDLIVTSSHMGCAPPCLPFQGKILALTGSPGLREVTTPTGERMTVEVTATLTQAEAHGYHHVNCRHTDVAYIPGMPIPEPLRTDATDYDLVQRQRAIERNIRKWKRRHAAALNPHYAEIAQRRVEMWQAEQRRHVAQKDWLVRQYDREKVIAAERRKN</sequence>
<dbReference type="GO" id="GO:0005198">
    <property type="term" value="F:structural molecule activity"/>
    <property type="evidence" value="ECO:0007669"/>
    <property type="project" value="InterPro"/>
</dbReference>
<reference evidence="1 2" key="1">
    <citation type="submission" date="2014-08" db="EMBL/GenBank/DDBJ databases">
        <title>Complete genome sequence of Corynebacterium phocae M408/89/1(T)(=DSM 44612(T)), isolated from the common seal (Phoca vitulina).</title>
        <authorList>
            <person name="Ruckert C."/>
            <person name="Albersmeier A."/>
            <person name="Winkler A."/>
            <person name="Kalinowski J."/>
        </authorList>
    </citation>
    <scope>NUCLEOTIDE SEQUENCE [LARGE SCALE GENOMIC DNA]</scope>
    <source>
        <strain evidence="1 2">M408/89/1</strain>
    </source>
</reference>
<dbReference type="STRING" id="161895.CPHO_08355"/>
<dbReference type="Pfam" id="PF06152">
    <property type="entry name" value="Phage_min_cap2"/>
    <property type="match status" value="1"/>
</dbReference>
<proteinExistence type="predicted"/>
<dbReference type="Proteomes" id="UP000185491">
    <property type="component" value="Chromosome"/>
</dbReference>
<dbReference type="RefSeq" id="WP_075734869.1">
    <property type="nucleotide sequence ID" value="NZ_CP009249.1"/>
</dbReference>
<dbReference type="AlphaFoldDB" id="A0A1L7D405"/>
<dbReference type="EMBL" id="CP009249">
    <property type="protein sequence ID" value="APT92896.1"/>
    <property type="molecule type" value="Genomic_DNA"/>
</dbReference>
<gene>
    <name evidence="1" type="ORF">CPHO_08355</name>
</gene>
<name>A0A1L7D405_9CORY</name>
<dbReference type="KEGG" id="cpho:CPHO_08355"/>
<protein>
    <recommendedName>
        <fullName evidence="3">Capsid protein</fullName>
    </recommendedName>
</protein>
<dbReference type="InterPro" id="IPR009319">
    <property type="entry name" value="Phage_A118_VSP1"/>
</dbReference>
<accession>A0A1L7D405</accession>
<evidence type="ECO:0008006" key="3">
    <source>
        <dbReference type="Google" id="ProtNLM"/>
    </source>
</evidence>
<keyword evidence="2" id="KW-1185">Reference proteome</keyword>
<organism evidence="1 2">
    <name type="scientific">Corynebacterium phocae</name>
    <dbReference type="NCBI Taxonomy" id="161895"/>
    <lineage>
        <taxon>Bacteria</taxon>
        <taxon>Bacillati</taxon>
        <taxon>Actinomycetota</taxon>
        <taxon>Actinomycetes</taxon>
        <taxon>Mycobacteriales</taxon>
        <taxon>Corynebacteriaceae</taxon>
        <taxon>Corynebacterium</taxon>
    </lineage>
</organism>